<dbReference type="InterPro" id="IPR003653">
    <property type="entry name" value="Peptidase_C48_C"/>
</dbReference>
<evidence type="ECO:0000256" key="4">
    <source>
        <dbReference type="SAM" id="MobiDB-lite"/>
    </source>
</evidence>
<comment type="similarity">
    <text evidence="1">Belongs to the peptidase C48 family.</text>
</comment>
<reference evidence="6" key="2">
    <citation type="submission" date="2015-03" db="UniProtKB">
        <authorList>
            <consortium name="EnsemblPlants"/>
        </authorList>
    </citation>
    <scope>IDENTIFICATION</scope>
</reference>
<dbReference type="PROSITE" id="PS50600">
    <property type="entry name" value="ULP_PROTEASE"/>
    <property type="match status" value="1"/>
</dbReference>
<sequence length="892" mass="99306">MVASRLVEFPEDIVDENEVELPPMMFAEGEEPVGVRVLTYQSSRAINTIINALNKEEIQYLRESSFGKLVEIAEKPAFSGRFARFLLSRQLKVKKKHEAWFRFTGKPIRFSLREFGIVTGLHCGEIPKKPKLKKKKNINDKPYWSELFGSMEEMRVSTATNLKMKMMKEHAELLGDLDEFLSFPWGCVAFDMLMSSIKKRDEISLSQNTIALKGFALALQLVIVEAVPALTEVVQDSPSSSESESDDDEIEYPVRKAKKKTLSPAHAREVDKKPEVVVKSIIPQDPQRPVDESVFVWTDEVFDKKVENLVKLICDNFVFAKDMFKGGVTKAEVDKMREKSKVVGMKKKTRAKETQNVKPDEDKIVSIVLAILKPELKRLDGNLSAGLASMQELASSSLQYKDYMLATVSEMMKQMKSDILGSVGDGNAHVHVEGQHITPSTGNVSMPGTSKQPTIRVEEENAKTIGNVLEHLSHYSTPLDLQYMVLSDATSRPEHSSLPKCRRVGSINHEGTTVSVHLIHVSQEPLMHHVADLSSPAPVGDSTHQISNVSGHSQTHDSPRSAIPSFSLGLTQEIDAPNRGEDEEMGENETEPGLVREEDTLICQKSKRLRTVPPYQLTGYQCGSAILNRAREGQLCGDRYYEMSDIREKYVCLSTILTRPCVINMAGVSVTEKYLIDIAERNRLLPGKVVDILMKLVRSTFDNQVIGKADMSAAFLDSRFAALLCRKHPNFKKTKTKAAFLFSNSLVEAVRNSSASFTPATRFYLPFNIAKKHWIGLCLDFTASKLYVFDCNAGLRTGSALCKDLRPISDMFPLLLKQCGVSIAGEDKPLVVERITGVAQNPNPGDAAVTTSMMIQTHSLFGPEACCGITPSVIPDEARRAAVMIYEFHVKL</sequence>
<feature type="domain" description="Ubiquitin-like protease family profile" evidence="5">
    <location>
        <begin position="668"/>
        <end position="858"/>
    </location>
</feature>
<dbReference type="InterPro" id="IPR015410">
    <property type="entry name" value="DUF1985"/>
</dbReference>
<feature type="compositionally biased region" description="Polar residues" evidence="4">
    <location>
        <begin position="542"/>
        <end position="553"/>
    </location>
</feature>
<evidence type="ECO:0000256" key="2">
    <source>
        <dbReference type="ARBA" id="ARBA00022670"/>
    </source>
</evidence>
<dbReference type="SUPFAM" id="SSF54001">
    <property type="entry name" value="Cysteine proteinases"/>
    <property type="match status" value="1"/>
</dbReference>
<reference evidence="6 7" key="1">
    <citation type="journal article" date="2014" name="Genome Biol.">
        <title>Transcriptome and methylome profiling reveals relics of genome dominance in the mesopolyploid Brassica oleracea.</title>
        <authorList>
            <person name="Parkin I.A."/>
            <person name="Koh C."/>
            <person name="Tang H."/>
            <person name="Robinson S.J."/>
            <person name="Kagale S."/>
            <person name="Clarke W.E."/>
            <person name="Town C.D."/>
            <person name="Nixon J."/>
            <person name="Krishnakumar V."/>
            <person name="Bidwell S.L."/>
            <person name="Denoeud F."/>
            <person name="Belcram H."/>
            <person name="Links M.G."/>
            <person name="Just J."/>
            <person name="Clarke C."/>
            <person name="Bender T."/>
            <person name="Huebert T."/>
            <person name="Mason A.S."/>
            <person name="Pires J.C."/>
            <person name="Barker G."/>
            <person name="Moore J."/>
            <person name="Walley P.G."/>
            <person name="Manoli S."/>
            <person name="Batley J."/>
            <person name="Edwards D."/>
            <person name="Nelson M.N."/>
            <person name="Wang X."/>
            <person name="Paterson A.H."/>
            <person name="King G."/>
            <person name="Bancroft I."/>
            <person name="Chalhoub B."/>
            <person name="Sharpe A.G."/>
        </authorList>
    </citation>
    <scope>NUCLEOTIDE SEQUENCE</scope>
    <source>
        <strain evidence="6 7">cv. TO1000</strain>
    </source>
</reference>
<evidence type="ECO:0000256" key="3">
    <source>
        <dbReference type="ARBA" id="ARBA00022801"/>
    </source>
</evidence>
<dbReference type="Pfam" id="PF09331">
    <property type="entry name" value="DUF1985"/>
    <property type="match status" value="1"/>
</dbReference>
<dbReference type="EnsemblPlants" id="Bo2g138390.1">
    <property type="protein sequence ID" value="Bo2g138390.1"/>
    <property type="gene ID" value="Bo2g138390"/>
</dbReference>
<dbReference type="Pfam" id="PF02902">
    <property type="entry name" value="Peptidase_C48"/>
    <property type="match status" value="1"/>
</dbReference>
<protein>
    <recommendedName>
        <fullName evidence="5">Ubiquitin-like protease family profile domain-containing protein</fullName>
    </recommendedName>
</protein>
<dbReference type="Gene3D" id="3.40.395.10">
    <property type="entry name" value="Adenoviral Proteinase, Chain A"/>
    <property type="match status" value="1"/>
</dbReference>
<dbReference type="PANTHER" id="PTHR48449:SF2">
    <property type="entry name" value="UBIQUITIN-LIKE PROTEASE FAMILY PROFILE DOMAIN-CONTAINING PROTEIN"/>
    <property type="match status" value="1"/>
</dbReference>
<keyword evidence="7" id="KW-1185">Reference proteome</keyword>
<name>A0A0D3AVU1_BRAOL</name>
<dbReference type="InterPro" id="IPR038765">
    <property type="entry name" value="Papain-like_cys_pep_sf"/>
</dbReference>
<evidence type="ECO:0000313" key="6">
    <source>
        <dbReference type="EnsemblPlants" id="Bo2g138390.1"/>
    </source>
</evidence>
<dbReference type="HOGENOM" id="CLU_016248_1_0_1"/>
<evidence type="ECO:0000313" key="7">
    <source>
        <dbReference type="Proteomes" id="UP000032141"/>
    </source>
</evidence>
<dbReference type="PANTHER" id="PTHR48449">
    <property type="entry name" value="DUF1985 DOMAIN-CONTAINING PROTEIN"/>
    <property type="match status" value="1"/>
</dbReference>
<dbReference type="GO" id="GO:0008234">
    <property type="term" value="F:cysteine-type peptidase activity"/>
    <property type="evidence" value="ECO:0007669"/>
    <property type="project" value="InterPro"/>
</dbReference>
<dbReference type="eggNOG" id="ENOG502S6E9">
    <property type="taxonomic scope" value="Eukaryota"/>
</dbReference>
<evidence type="ECO:0000256" key="1">
    <source>
        <dbReference type="ARBA" id="ARBA00005234"/>
    </source>
</evidence>
<dbReference type="OMA" id="NIAKKHW"/>
<dbReference type="Gramene" id="Bo2g138390.1">
    <property type="protein sequence ID" value="Bo2g138390.1"/>
    <property type="gene ID" value="Bo2g138390"/>
</dbReference>
<evidence type="ECO:0000259" key="5">
    <source>
        <dbReference type="PROSITE" id="PS50600"/>
    </source>
</evidence>
<feature type="region of interest" description="Disordered" evidence="4">
    <location>
        <begin position="537"/>
        <end position="566"/>
    </location>
</feature>
<organism evidence="6 7">
    <name type="scientific">Brassica oleracea var. oleracea</name>
    <dbReference type="NCBI Taxonomy" id="109376"/>
    <lineage>
        <taxon>Eukaryota</taxon>
        <taxon>Viridiplantae</taxon>
        <taxon>Streptophyta</taxon>
        <taxon>Embryophyta</taxon>
        <taxon>Tracheophyta</taxon>
        <taxon>Spermatophyta</taxon>
        <taxon>Magnoliopsida</taxon>
        <taxon>eudicotyledons</taxon>
        <taxon>Gunneridae</taxon>
        <taxon>Pentapetalae</taxon>
        <taxon>rosids</taxon>
        <taxon>malvids</taxon>
        <taxon>Brassicales</taxon>
        <taxon>Brassicaceae</taxon>
        <taxon>Brassiceae</taxon>
        <taxon>Brassica</taxon>
    </lineage>
</organism>
<dbReference type="GO" id="GO:0006508">
    <property type="term" value="P:proteolysis"/>
    <property type="evidence" value="ECO:0007669"/>
    <property type="project" value="UniProtKB-KW"/>
</dbReference>
<keyword evidence="3" id="KW-0378">Hydrolase</keyword>
<accession>A0A0D3AVU1</accession>
<dbReference type="AlphaFoldDB" id="A0A0D3AVU1"/>
<keyword evidence="2" id="KW-0645">Protease</keyword>
<proteinExistence type="inferred from homology"/>
<dbReference type="Proteomes" id="UP000032141">
    <property type="component" value="Chromosome C2"/>
</dbReference>